<comment type="caution">
    <text evidence="1">The sequence shown here is derived from an EMBL/GenBank/DDBJ whole genome shotgun (WGS) entry which is preliminary data.</text>
</comment>
<accession>A0ABM8LK50</accession>
<reference evidence="1 2" key="1">
    <citation type="submission" date="2020-04" db="EMBL/GenBank/DDBJ databases">
        <authorList>
            <person name="De Canck E."/>
        </authorList>
    </citation>
    <scope>NUCLEOTIDE SEQUENCE [LARGE SCALE GENOMIC DNA]</scope>
    <source>
        <strain evidence="1 2">LMG 3415</strain>
    </source>
</reference>
<evidence type="ECO:0000313" key="2">
    <source>
        <dbReference type="Proteomes" id="UP000507140"/>
    </source>
</evidence>
<dbReference type="Proteomes" id="UP000507140">
    <property type="component" value="Unassembled WGS sequence"/>
</dbReference>
<organism evidence="1 2">
    <name type="scientific">Achromobacter mucicolens</name>
    <dbReference type="NCBI Taxonomy" id="1389922"/>
    <lineage>
        <taxon>Bacteria</taxon>
        <taxon>Pseudomonadati</taxon>
        <taxon>Pseudomonadota</taxon>
        <taxon>Betaproteobacteria</taxon>
        <taxon>Burkholderiales</taxon>
        <taxon>Alcaligenaceae</taxon>
        <taxon>Achromobacter</taxon>
    </lineage>
</organism>
<name>A0ABM8LK50_9BURK</name>
<gene>
    <name evidence="1" type="ORF">LMG3415_05050</name>
</gene>
<dbReference type="EMBL" id="CADIKR010000008">
    <property type="protein sequence ID" value="CAB3912534.1"/>
    <property type="molecule type" value="Genomic_DNA"/>
</dbReference>
<proteinExistence type="predicted"/>
<evidence type="ECO:0000313" key="1">
    <source>
        <dbReference type="EMBL" id="CAB3912534.1"/>
    </source>
</evidence>
<evidence type="ECO:0008006" key="3">
    <source>
        <dbReference type="Google" id="ProtNLM"/>
    </source>
</evidence>
<sequence length="147" mass="16281">MIALLSWYWDVRTRLQPNGRELSAAGISDSVKQALYRCWRDLNALCCLPSNEHASVDHILGQNQRPARFQQTSVAAGFCVAQTKRLHSEGESCPSGKKRARDIDLYVHFGASACLTVERNFDVTGRACGADPSTHFSETLWVVPISS</sequence>
<protein>
    <recommendedName>
        <fullName evidence="3">HNH nuclease domain-containing protein</fullName>
    </recommendedName>
</protein>
<keyword evidence="2" id="KW-1185">Reference proteome</keyword>